<protein>
    <submittedName>
        <fullName evidence="1">Transcription factor COE3</fullName>
    </submittedName>
</protein>
<keyword evidence="2" id="KW-1185">Reference proteome</keyword>
<dbReference type="EMBL" id="CM024791">
    <property type="protein sequence ID" value="KAG8004183.1"/>
    <property type="molecule type" value="Genomic_DNA"/>
</dbReference>
<dbReference type="Proteomes" id="UP000805704">
    <property type="component" value="Chromosome 3"/>
</dbReference>
<sequence>MKLIIFSIACVFLQVSHQSPISHWNLLPHIVVVEVDGTLGHLPLRCLESPEELTRGGDRIEDIVWMKNGVKDAQTGNLYQVQLEESLGGGNYSCHSKDGSLLNHTVVLIQEDESQKKILVNSDQEDYLKCSAQNFSGEFACSWMWHRSRVGNVAFIKARRVSNDSVAQCSVDNSGQHWTCSSGQSNFSCSLDSSGRGILCVDQQHCPYAEERARIHITVYLRSKHFLVENYSKQFFLSEIVKPGKVGISKVNTTVIAWSYPSSWSSPFSYFPLSFQIAQLRGQCKKCNNPCTDSKSTKTVIVNSPDICQFEVKHKTKAVCIRAKDAFCNSQWSEWSHYSGVGLARAHFEKQPPSNLRKSNFFHFVLALYDRQGQPVEIERTTFVDFVEKEKETTGEKTNNGIHYRLQLLYSNGIRTEQDLYVRLIDSMTKQVRLF</sequence>
<proteinExistence type="predicted"/>
<evidence type="ECO:0000313" key="1">
    <source>
        <dbReference type="EMBL" id="KAG8004183.1"/>
    </source>
</evidence>
<evidence type="ECO:0000313" key="2">
    <source>
        <dbReference type="Proteomes" id="UP000805704"/>
    </source>
</evidence>
<accession>A0ACB7ERB0</accession>
<comment type="caution">
    <text evidence="1">The sequence shown here is derived from an EMBL/GenBank/DDBJ whole genome shotgun (WGS) entry which is preliminary data.</text>
</comment>
<gene>
    <name evidence="1" type="primary">EBF3.2</name>
    <name evidence="1" type="ORF">GBF38_008411</name>
</gene>
<reference evidence="1" key="1">
    <citation type="submission" date="2020-04" db="EMBL/GenBank/DDBJ databases">
        <title>A chromosome-scale assembly and high-density genetic map of the yellow drum (Nibea albiflora) genome.</title>
        <authorList>
            <person name="Xu D."/>
            <person name="Zhang W."/>
            <person name="Chen R."/>
            <person name="Tan P."/>
            <person name="Wang L."/>
            <person name="Song H."/>
            <person name="Tian L."/>
            <person name="Zhu Q."/>
            <person name="Wang B."/>
        </authorList>
    </citation>
    <scope>NUCLEOTIDE SEQUENCE</scope>
    <source>
        <strain evidence="1">ZJHYS-2018</strain>
    </source>
</reference>
<name>A0ACB7ERB0_NIBAL</name>
<organism evidence="1 2">
    <name type="scientific">Nibea albiflora</name>
    <name type="common">Yellow drum</name>
    <name type="synonym">Corvina albiflora</name>
    <dbReference type="NCBI Taxonomy" id="240163"/>
    <lineage>
        <taxon>Eukaryota</taxon>
        <taxon>Metazoa</taxon>
        <taxon>Chordata</taxon>
        <taxon>Craniata</taxon>
        <taxon>Vertebrata</taxon>
        <taxon>Euteleostomi</taxon>
        <taxon>Actinopterygii</taxon>
        <taxon>Neopterygii</taxon>
        <taxon>Teleostei</taxon>
        <taxon>Neoteleostei</taxon>
        <taxon>Acanthomorphata</taxon>
        <taxon>Eupercaria</taxon>
        <taxon>Sciaenidae</taxon>
        <taxon>Nibea</taxon>
    </lineage>
</organism>
<feature type="non-terminal residue" evidence="1">
    <location>
        <position position="435"/>
    </location>
</feature>